<keyword evidence="2" id="KW-1185">Reference proteome</keyword>
<organism evidence="1 2">
    <name type="scientific">Babesia divergens</name>
    <dbReference type="NCBI Taxonomy" id="32595"/>
    <lineage>
        <taxon>Eukaryota</taxon>
        <taxon>Sar</taxon>
        <taxon>Alveolata</taxon>
        <taxon>Apicomplexa</taxon>
        <taxon>Aconoidasida</taxon>
        <taxon>Piroplasmida</taxon>
        <taxon>Babesiidae</taxon>
        <taxon>Babesia</taxon>
    </lineage>
</organism>
<dbReference type="Proteomes" id="UP001195914">
    <property type="component" value="Unassembled WGS sequence"/>
</dbReference>
<comment type="caution">
    <text evidence="1">The sequence shown here is derived from an EMBL/GenBank/DDBJ whole genome shotgun (WGS) entry which is preliminary data.</text>
</comment>
<evidence type="ECO:0000313" key="2">
    <source>
        <dbReference type="Proteomes" id="UP001195914"/>
    </source>
</evidence>
<dbReference type="EMBL" id="JAHBMH010000007">
    <property type="protein sequence ID" value="KAK1939627.1"/>
    <property type="molecule type" value="Genomic_DNA"/>
</dbReference>
<reference evidence="1" key="2">
    <citation type="submission" date="2021-05" db="EMBL/GenBank/DDBJ databases">
        <authorList>
            <person name="Pain A."/>
        </authorList>
    </citation>
    <scope>NUCLEOTIDE SEQUENCE</scope>
    <source>
        <strain evidence="1">1802A</strain>
    </source>
</reference>
<dbReference type="AlphaFoldDB" id="A0AAD9GJH0"/>
<protein>
    <submittedName>
        <fullName evidence="1">Uncharacterized protein</fullName>
    </submittedName>
</protein>
<evidence type="ECO:0000313" key="1">
    <source>
        <dbReference type="EMBL" id="KAK1939627.1"/>
    </source>
</evidence>
<gene>
    <name evidence="1" type="ORF">X943_001714</name>
</gene>
<proteinExistence type="predicted"/>
<sequence length="800" mass="91639">MDWRSIGSSYTPALEAREVDASTTAQPYALKQPNDNAKPPKYNRWLYVVGISQEDQEAVLEVLEEVAGNGSRGSAKKPELAIQDITEQPKRYYTVENGAELETEIIQERTMSLKNLQLDPCVTPSMDAWLRYIRAKASELVAKLQHNKHNVPEWMLARITEEEELLVVTQNCELLHKLSSIYKRAGQLEWRGKTSNAAVAYLFTIILFYKKLLVPKFDNVMDAVKWIKSWSNDYIRINDLRHEIPVNIHQAVSTEPVYWRYIASTIMTAKLTHNRFTKVIKFFFKHLRGMMDMEGAPRDNIEKSIVVILTECLVPRLLAAGYEGLAVNIIRSWLGYNLFNDYSCANFGHISQHYLLYNLSLLRQKPCVDKKVLLDLCDIVDANIECDNVDDAVDYCRIKAMDVTDLPVDAVVLSTRNLEELIFRLLELFGSKSIDRVGSRSRWYNFVKSFVFNTKSAQRFLTLILLHCIIAIPNAKILLQLLMGVCNSKDVSKKILQLHVGDPDLWTSYALLETDESHASLVYKEAMQVFPNHIPLWVAFFMYKLRQSPESQDALIDDMRTKLEEHANDEENANRKDIYQAVLDRITPSKKCADAIVYSVKEKYSLHEAECRGKWNALVGVLNECELVLLLKVICKCVPTRTAQKLAEYIVKSYSNNEDIVATNVEYAIARTNKNIIRRLLVNESTHSRLSMATKHLACFVKYTDDTMLDCVGVRLRLLGRVDDRGDALRSVIEEPMPFKIPNVRALHDMLEKIKTKYDPIHVITNNCPFSKALWLKLTEHLPASSSIIEEEMISYGINV</sequence>
<accession>A0AAD9GJH0</accession>
<reference evidence="1" key="1">
    <citation type="journal article" date="2014" name="Nucleic Acids Res.">
        <title>The evolutionary dynamics of variant antigen genes in Babesia reveal a history of genomic innovation underlying host-parasite interaction.</title>
        <authorList>
            <person name="Jackson A.P."/>
            <person name="Otto T.D."/>
            <person name="Darby A."/>
            <person name="Ramaprasad A."/>
            <person name="Xia D."/>
            <person name="Echaide I.E."/>
            <person name="Farber M."/>
            <person name="Gahlot S."/>
            <person name="Gamble J."/>
            <person name="Gupta D."/>
            <person name="Gupta Y."/>
            <person name="Jackson L."/>
            <person name="Malandrin L."/>
            <person name="Malas T.B."/>
            <person name="Moussa E."/>
            <person name="Nair M."/>
            <person name="Reid A.J."/>
            <person name="Sanders M."/>
            <person name="Sharma J."/>
            <person name="Tracey A."/>
            <person name="Quail M.A."/>
            <person name="Weir W."/>
            <person name="Wastling J.M."/>
            <person name="Hall N."/>
            <person name="Willadsen P."/>
            <person name="Lingelbach K."/>
            <person name="Shiels B."/>
            <person name="Tait A."/>
            <person name="Berriman M."/>
            <person name="Allred D.R."/>
            <person name="Pain A."/>
        </authorList>
    </citation>
    <scope>NUCLEOTIDE SEQUENCE</scope>
    <source>
        <strain evidence="1">1802A</strain>
    </source>
</reference>
<name>A0AAD9GJH0_BABDI</name>